<dbReference type="EMBL" id="LUUK01000216">
    <property type="protein sequence ID" value="OAI12870.1"/>
    <property type="molecule type" value="Genomic_DNA"/>
</dbReference>
<protein>
    <submittedName>
        <fullName evidence="1">Uncharacterized protein</fullName>
    </submittedName>
</protein>
<dbReference type="AlphaFoldDB" id="A0A177N6W1"/>
<dbReference type="Proteomes" id="UP000077628">
    <property type="component" value="Unassembled WGS sequence"/>
</dbReference>
<dbReference type="RefSeq" id="WP_064031349.1">
    <property type="nucleotide sequence ID" value="NZ_LUUK01000216.1"/>
</dbReference>
<proteinExistence type="predicted"/>
<dbReference type="OrthoDB" id="3078547at2"/>
<keyword evidence="2" id="KW-1185">Reference proteome</keyword>
<evidence type="ECO:0000313" key="2">
    <source>
        <dbReference type="Proteomes" id="UP000077628"/>
    </source>
</evidence>
<accession>A0A177N6W1</accession>
<gene>
    <name evidence="1" type="ORF">A1355_13945</name>
</gene>
<reference evidence="2" key="1">
    <citation type="submission" date="2016-03" db="EMBL/GenBank/DDBJ databases">
        <authorList>
            <person name="Heylen K."/>
            <person name="De Vos P."/>
            <person name="Vekeman B."/>
        </authorList>
    </citation>
    <scope>NUCLEOTIDE SEQUENCE [LARGE SCALE GENOMIC DNA]</scope>
    <source>
        <strain evidence="2">R-45383</strain>
    </source>
</reference>
<name>A0A177N6W1_9GAMM</name>
<sequence length="176" mass="19503">MANYPDLTKFLAAASGGPGVFDDKVIPYLIKVWLDDYGRIGIAFDVVETEVDGFNYLFDIAAERLLAAFGVSRGRHGEPRDRSRMAGHPLSAGPLYHRGHAIPHTLGGPTDINLVPQLGAINVGPFRELEKRAVATPGSLYFTYWIYRTPRDQKPIAVDQGLLIPGRPPEIHHYRN</sequence>
<evidence type="ECO:0000313" key="1">
    <source>
        <dbReference type="EMBL" id="OAI12870.1"/>
    </source>
</evidence>
<comment type="caution">
    <text evidence="1">The sequence shown here is derived from an EMBL/GenBank/DDBJ whole genome shotgun (WGS) entry which is preliminary data.</text>
</comment>
<organism evidence="1 2">
    <name type="scientific">Methylomonas koyamae</name>
    <dbReference type="NCBI Taxonomy" id="702114"/>
    <lineage>
        <taxon>Bacteria</taxon>
        <taxon>Pseudomonadati</taxon>
        <taxon>Pseudomonadota</taxon>
        <taxon>Gammaproteobacteria</taxon>
        <taxon>Methylococcales</taxon>
        <taxon>Methylococcaceae</taxon>
        <taxon>Methylomonas</taxon>
    </lineage>
</organism>